<evidence type="ECO:0000313" key="10">
    <source>
        <dbReference type="EMBL" id="KAB8270074.1"/>
    </source>
</evidence>
<feature type="compositionally biased region" description="Basic and acidic residues" evidence="7">
    <location>
        <begin position="37"/>
        <end position="46"/>
    </location>
</feature>
<gene>
    <name evidence="10" type="ORF">BDV30DRAFT_241838</name>
</gene>
<keyword evidence="4 8" id="KW-0812">Transmembrane</keyword>
<feature type="compositionally biased region" description="Polar residues" evidence="7">
    <location>
        <begin position="25"/>
        <end position="36"/>
    </location>
</feature>
<feature type="transmembrane region" description="Helical" evidence="8">
    <location>
        <begin position="115"/>
        <end position="135"/>
    </location>
</feature>
<evidence type="ECO:0000256" key="1">
    <source>
        <dbReference type="ARBA" id="ARBA00004141"/>
    </source>
</evidence>
<evidence type="ECO:0000256" key="4">
    <source>
        <dbReference type="ARBA" id="ARBA00022692"/>
    </source>
</evidence>
<dbReference type="Proteomes" id="UP000326289">
    <property type="component" value="Unassembled WGS sequence"/>
</dbReference>
<evidence type="ECO:0000313" key="11">
    <source>
        <dbReference type="Proteomes" id="UP000326289"/>
    </source>
</evidence>
<feature type="transmembrane region" description="Helical" evidence="8">
    <location>
        <begin position="341"/>
        <end position="368"/>
    </location>
</feature>
<feature type="region of interest" description="Disordered" evidence="7">
    <location>
        <begin position="1"/>
        <end position="46"/>
    </location>
</feature>
<keyword evidence="11" id="KW-1185">Reference proteome</keyword>
<feature type="transmembrane region" description="Helical" evidence="8">
    <location>
        <begin position="407"/>
        <end position="428"/>
    </location>
</feature>
<comment type="similarity">
    <text evidence="2">Belongs to the major facilitator superfamily. Monocarboxylate porter (TC 2.A.1.13) family.</text>
</comment>
<dbReference type="GO" id="GO:0016020">
    <property type="term" value="C:membrane"/>
    <property type="evidence" value="ECO:0007669"/>
    <property type="project" value="UniProtKB-SubCell"/>
</dbReference>
<dbReference type="Gene3D" id="1.20.1250.20">
    <property type="entry name" value="MFS general substrate transporter like domains"/>
    <property type="match status" value="2"/>
</dbReference>
<dbReference type="InterPro" id="IPR050327">
    <property type="entry name" value="Proton-linked_MCT"/>
</dbReference>
<feature type="transmembrane region" description="Helical" evidence="8">
    <location>
        <begin position="380"/>
        <end position="401"/>
    </location>
</feature>
<keyword evidence="6 8" id="KW-0472">Membrane</keyword>
<evidence type="ECO:0000256" key="8">
    <source>
        <dbReference type="SAM" id="Phobius"/>
    </source>
</evidence>
<dbReference type="PANTHER" id="PTHR11360">
    <property type="entry name" value="MONOCARBOXYLATE TRANSPORTER"/>
    <property type="match status" value="1"/>
</dbReference>
<feature type="transmembrane region" description="Helical" evidence="8">
    <location>
        <begin position="313"/>
        <end position="335"/>
    </location>
</feature>
<evidence type="ECO:0000256" key="3">
    <source>
        <dbReference type="ARBA" id="ARBA00022448"/>
    </source>
</evidence>
<evidence type="ECO:0000256" key="7">
    <source>
        <dbReference type="SAM" id="MobiDB-lite"/>
    </source>
</evidence>
<proteinExistence type="inferred from homology"/>
<dbReference type="AlphaFoldDB" id="A0A5N6IVP8"/>
<feature type="transmembrane region" description="Helical" evidence="8">
    <location>
        <begin position="85"/>
        <end position="103"/>
    </location>
</feature>
<dbReference type="Pfam" id="PF07690">
    <property type="entry name" value="MFS_1"/>
    <property type="match status" value="1"/>
</dbReference>
<feature type="transmembrane region" description="Helical" evidence="8">
    <location>
        <begin position="208"/>
        <end position="233"/>
    </location>
</feature>
<feature type="transmembrane region" description="Helical" evidence="8">
    <location>
        <begin position="141"/>
        <end position="164"/>
    </location>
</feature>
<protein>
    <submittedName>
        <fullName evidence="10">Monocarboxylate permease-like protein</fullName>
    </submittedName>
</protein>
<keyword evidence="5 8" id="KW-1133">Transmembrane helix</keyword>
<evidence type="ECO:0000256" key="5">
    <source>
        <dbReference type="ARBA" id="ARBA00022989"/>
    </source>
</evidence>
<dbReference type="InterPro" id="IPR011701">
    <property type="entry name" value="MFS"/>
</dbReference>
<feature type="domain" description="Major facilitator superfamily (MFS) profile" evidence="9">
    <location>
        <begin position="52"/>
        <end position="432"/>
    </location>
</feature>
<reference evidence="10 11" key="1">
    <citation type="submission" date="2019-04" db="EMBL/GenBank/DDBJ databases">
        <title>Fungal friends and foes A comparative genomics study of 23 Aspergillus species from section Flavi.</title>
        <authorList>
            <consortium name="DOE Joint Genome Institute"/>
            <person name="Kjaerbolling I."/>
            <person name="Vesth T.C."/>
            <person name="Frisvad J.C."/>
            <person name="Nybo J.L."/>
            <person name="Theobald S."/>
            <person name="Kildgaard S."/>
            <person name="Petersen T.I."/>
            <person name="Kuo A."/>
            <person name="Sato A."/>
            <person name="Lyhne E.K."/>
            <person name="Kogle M.E."/>
            <person name="Wiebenga A."/>
            <person name="Kun R.S."/>
            <person name="Lubbers R.J."/>
            <person name="Makela M.R."/>
            <person name="Barry K."/>
            <person name="Chovatia M."/>
            <person name="Clum A."/>
            <person name="Daum C."/>
            <person name="Haridas S."/>
            <person name="He G."/>
            <person name="LaButti K."/>
            <person name="Lipzen A."/>
            <person name="Mondo S."/>
            <person name="Pangilinan J."/>
            <person name="Riley R."/>
            <person name="Salamov A."/>
            <person name="Simmons B.A."/>
            <person name="Magnuson J.K."/>
            <person name="Henrissat B."/>
            <person name="Mortensen U.H."/>
            <person name="Larsen T.O."/>
            <person name="De vries R.P."/>
            <person name="Grigoriev I.V."/>
            <person name="Machida M."/>
            <person name="Baker S.E."/>
            <person name="Andersen M.R."/>
        </authorList>
    </citation>
    <scope>NUCLEOTIDE SEQUENCE [LARGE SCALE GENOMIC DNA]</scope>
    <source>
        <strain evidence="10 11">CBS 117635</strain>
    </source>
</reference>
<evidence type="ECO:0000259" key="9">
    <source>
        <dbReference type="PROSITE" id="PS50850"/>
    </source>
</evidence>
<feature type="transmembrane region" description="Helical" evidence="8">
    <location>
        <begin position="282"/>
        <end position="301"/>
    </location>
</feature>
<accession>A0A5N6IVP8</accession>
<dbReference type="PANTHER" id="PTHR11360:SF224">
    <property type="entry name" value="MAJOR FACILITATOR SUPERFAMILY (MFS) PROFILE DOMAIN-CONTAINING PROTEIN-RELATED"/>
    <property type="match status" value="1"/>
</dbReference>
<feature type="transmembrane region" description="Helical" evidence="8">
    <location>
        <begin position="176"/>
        <end position="196"/>
    </location>
</feature>
<dbReference type="InterPro" id="IPR036259">
    <property type="entry name" value="MFS_trans_sf"/>
</dbReference>
<dbReference type="SUPFAM" id="SSF103473">
    <property type="entry name" value="MFS general substrate transporter"/>
    <property type="match status" value="1"/>
</dbReference>
<sequence>MTSAPRTPSAKTLAESSLNRRDLNPQDTTTEAQQHTDAPKADPERSAKAWRAVAGSSAALFASFGWVNCIGVFQAEYEVSQLKGYSSSTISWITSMEFFLMLFPSPIAGKLFDNYGPRIPIAIGTLVHCFGLMMASLSHEYYQFMLSQSVCSGLGCALIFTPSMSAPYTWFRKRRALASGLTVAGSSLGGVIFPLMVQHLIPQVGFAWTMRICAFLILAMLIFANLTISSSLVHHPRPFKTSDYTRPLRELNFCVLAAACFFLYWGMFVPFNYIAVVSMQHGMSPSLALSLIPILNGASFFGRTVPNYIADRVGAFNVMIVMTTFTAALVLALWLPASGNGAILTFTTLFGIGSGGGVGLGPVLIAILSPISEVGVRVGLTLAIGAIGGLTSPPIAGAIAAQDEGSFRFACVFSGVSYVLSLLCFVLLRVRRGGWRVTSKV</sequence>
<dbReference type="GO" id="GO:0022857">
    <property type="term" value="F:transmembrane transporter activity"/>
    <property type="evidence" value="ECO:0007669"/>
    <property type="project" value="InterPro"/>
</dbReference>
<comment type="subcellular location">
    <subcellularLocation>
        <location evidence="1">Membrane</location>
        <topology evidence="1">Multi-pass membrane protein</topology>
    </subcellularLocation>
</comment>
<name>A0A5N6IVP8_9EURO</name>
<evidence type="ECO:0000256" key="6">
    <source>
        <dbReference type="ARBA" id="ARBA00023136"/>
    </source>
</evidence>
<feature type="transmembrane region" description="Helical" evidence="8">
    <location>
        <begin position="49"/>
        <end position="73"/>
    </location>
</feature>
<evidence type="ECO:0000256" key="2">
    <source>
        <dbReference type="ARBA" id="ARBA00006727"/>
    </source>
</evidence>
<keyword evidence="3" id="KW-0813">Transport</keyword>
<feature type="compositionally biased region" description="Polar residues" evidence="7">
    <location>
        <begin position="1"/>
        <end position="17"/>
    </location>
</feature>
<feature type="transmembrane region" description="Helical" evidence="8">
    <location>
        <begin position="253"/>
        <end position="276"/>
    </location>
</feature>
<organism evidence="10 11">
    <name type="scientific">Aspergillus minisclerotigenes</name>
    <dbReference type="NCBI Taxonomy" id="656917"/>
    <lineage>
        <taxon>Eukaryota</taxon>
        <taxon>Fungi</taxon>
        <taxon>Dikarya</taxon>
        <taxon>Ascomycota</taxon>
        <taxon>Pezizomycotina</taxon>
        <taxon>Eurotiomycetes</taxon>
        <taxon>Eurotiomycetidae</taxon>
        <taxon>Eurotiales</taxon>
        <taxon>Aspergillaceae</taxon>
        <taxon>Aspergillus</taxon>
        <taxon>Aspergillus subgen. Circumdati</taxon>
    </lineage>
</organism>
<dbReference type="InterPro" id="IPR020846">
    <property type="entry name" value="MFS_dom"/>
</dbReference>
<dbReference type="PROSITE" id="PS50850">
    <property type="entry name" value="MFS"/>
    <property type="match status" value="1"/>
</dbReference>
<dbReference type="EMBL" id="ML732836">
    <property type="protein sequence ID" value="KAB8270074.1"/>
    <property type="molecule type" value="Genomic_DNA"/>
</dbReference>